<comment type="caution">
    <text evidence="16">The sequence shown here is derived from an EMBL/GenBank/DDBJ whole genome shotgun (WGS) entry which is preliminary data.</text>
</comment>
<comment type="subcellular location">
    <subcellularLocation>
        <location evidence="1">Membrane</location>
        <topology evidence="1">Multi-pass membrane protein</topology>
    </subcellularLocation>
</comment>
<sequence>MSVFKLRKKNVSSKKESNGDGMTHQNLLGISDRVIVRKGSPNLPETKSKPRRNSKQQSKSIQRFVADVNRTAGDVASDVTLLCAAAKGNLEEFQRLYENDPSRLSVRDGKGLCPIHKAAEFGRLNILQFIVDQAGDLNMPDKLLNTPLHVSVRTEQVGSIQFLLDHGADPTVANDDQMAPLHLAVDINAKKSLKALLSHAKVDPNLKGEKGMNALHYCAYKDRAECAKILLENGAKPCQKCDNGFFPINIAGKCAAAKTLEILIQHVEKLGYKREDILTFTDKENNMPLHGAVNSGDLKAVQVCLSAGAPVDAKQEDSSTPLHFAAAQGSVDMVRLMHEVQPERFKAALHMQDVLRMTPLHRAALFDHVAVVKLLLEHGSDIDARDTHERTPLILASTKGGWRTVHLLLESGADINLKDKENRNFLHLAIKNGVPINNFGCAIIKGVKNLLNEKDDLGCTPLHYASKEGHLVAIDDLISLGAVINAKDNEKKSPLHFAARYGRYNTCRRLLDSPMGPNIINETDGDGLSALHFAAENGHTKIIHLLMQKGAYVTRDNMDNSPLHLAASYGYTRSVKLLLTVYFNLMDCANKAGRTALHMAAHHNHPGVVGLLLSLGANMLSKDKNEESFMDIALREGHSEVAFAVIRHERWEEALKMCSKQYGTIMNGMVQCLPDVCMAALDRCQIPSKHDRKSRDYSVHYNFKYLQCPLRYLKGKDKDGRDHTPMLALNTMVKHGRVQCLSHPVSEAYLNMKWRAYGAWFHMTNLVIYIIYLALLTVLVTTCTFSLEREISNNSSSSVNASVSVNNVTSSMPLASVSRVNVKEYKFKSCEITTMHRICVCIVFIFCILNILKEIVQMVQQASYRLCLNKKKYFKDMTNFLEWILYSTTLVYIAPFVMSHAMYWQWQAGAIAVFLAWFNCLLFLRRFDFFGIYIVMFLEILRTLLQVLFVFSILLMAFALAFFTLLNIEDNRAFSSPTQSLLRTAMMMLELDFMASFNDPYTDGDVRTLYFGDVTILLLVVFVLLMPILLMNLLIGLAVGDIESVQKNATLKRLAMQVELHTSLERRLPFRLLDMVDKSEYTYYPNKCSGRFDGLMSRMFTLSDYMNDEDGDKSLNHQTHLYEELYKQKMRMRDISTALTKQYDMMRLIVQKMEIQTEDDNRDEGDNFEMSNPIEKGSKWAPAKHNLLRQNAIVAHWKQSMTEDPCGRTQTPVGDMGS</sequence>
<evidence type="ECO:0000256" key="12">
    <source>
        <dbReference type="PROSITE-ProRule" id="PRU00023"/>
    </source>
</evidence>
<evidence type="ECO:0000256" key="7">
    <source>
        <dbReference type="ARBA" id="ARBA00023043"/>
    </source>
</evidence>
<feature type="repeat" description="ANK" evidence="12">
    <location>
        <begin position="457"/>
        <end position="489"/>
    </location>
</feature>
<feature type="domain" description="Ion transport" evidence="15">
    <location>
        <begin position="832"/>
        <end position="1048"/>
    </location>
</feature>
<dbReference type="Pfam" id="PF12796">
    <property type="entry name" value="Ank_2"/>
    <property type="match status" value="4"/>
</dbReference>
<dbReference type="Pfam" id="PF00023">
    <property type="entry name" value="Ank"/>
    <property type="match status" value="3"/>
</dbReference>
<dbReference type="Pfam" id="PF00520">
    <property type="entry name" value="Ion_trans"/>
    <property type="match status" value="1"/>
</dbReference>
<feature type="repeat" description="ANK" evidence="12">
    <location>
        <begin position="388"/>
        <end position="420"/>
    </location>
</feature>
<keyword evidence="2" id="KW-0813">Transport</keyword>
<dbReference type="GO" id="GO:0005216">
    <property type="term" value="F:monoatomic ion channel activity"/>
    <property type="evidence" value="ECO:0007669"/>
    <property type="project" value="InterPro"/>
</dbReference>
<keyword evidence="10" id="KW-0325">Glycoprotein</keyword>
<evidence type="ECO:0000313" key="17">
    <source>
        <dbReference type="Proteomes" id="UP000828390"/>
    </source>
</evidence>
<keyword evidence="7 12" id="KW-0040">ANK repeat</keyword>
<gene>
    <name evidence="16" type="ORF">DPMN_104775</name>
</gene>
<organism evidence="16 17">
    <name type="scientific">Dreissena polymorpha</name>
    <name type="common">Zebra mussel</name>
    <name type="synonym">Mytilus polymorpha</name>
    <dbReference type="NCBI Taxonomy" id="45954"/>
    <lineage>
        <taxon>Eukaryota</taxon>
        <taxon>Metazoa</taxon>
        <taxon>Spiralia</taxon>
        <taxon>Lophotrochozoa</taxon>
        <taxon>Mollusca</taxon>
        <taxon>Bivalvia</taxon>
        <taxon>Autobranchia</taxon>
        <taxon>Heteroconchia</taxon>
        <taxon>Euheterodonta</taxon>
        <taxon>Imparidentia</taxon>
        <taxon>Neoheterodontei</taxon>
        <taxon>Myida</taxon>
        <taxon>Dreissenoidea</taxon>
        <taxon>Dreissenidae</taxon>
        <taxon>Dreissena</taxon>
    </lineage>
</organism>
<evidence type="ECO:0000256" key="13">
    <source>
        <dbReference type="SAM" id="MobiDB-lite"/>
    </source>
</evidence>
<evidence type="ECO:0000259" key="15">
    <source>
        <dbReference type="Pfam" id="PF00520"/>
    </source>
</evidence>
<evidence type="ECO:0000256" key="6">
    <source>
        <dbReference type="ARBA" id="ARBA00022989"/>
    </source>
</evidence>
<keyword evidence="9 14" id="KW-0472">Membrane</keyword>
<keyword evidence="17" id="KW-1185">Reference proteome</keyword>
<dbReference type="AlphaFoldDB" id="A0A9D4HDP8"/>
<evidence type="ECO:0000256" key="9">
    <source>
        <dbReference type="ARBA" id="ARBA00023136"/>
    </source>
</evidence>
<feature type="transmembrane region" description="Helical" evidence="14">
    <location>
        <begin position="880"/>
        <end position="898"/>
    </location>
</feature>
<feature type="repeat" description="ANK" evidence="12">
    <location>
        <begin position="490"/>
        <end position="522"/>
    </location>
</feature>
<keyword evidence="5" id="KW-0677">Repeat</keyword>
<dbReference type="InterPro" id="IPR036770">
    <property type="entry name" value="Ankyrin_rpt-contain_sf"/>
</dbReference>
<dbReference type="GO" id="GO:1902495">
    <property type="term" value="C:transmembrane transporter complex"/>
    <property type="evidence" value="ECO:0007669"/>
    <property type="project" value="TreeGrafter"/>
</dbReference>
<dbReference type="Proteomes" id="UP000828390">
    <property type="component" value="Unassembled WGS sequence"/>
</dbReference>
<feature type="repeat" description="ANK" evidence="12">
    <location>
        <begin position="526"/>
        <end position="558"/>
    </location>
</feature>
<feature type="repeat" description="ANK" evidence="12">
    <location>
        <begin position="317"/>
        <end position="337"/>
    </location>
</feature>
<dbReference type="PANTHER" id="PTHR47143:SF1">
    <property type="entry name" value="ION_TRANS DOMAIN-CONTAINING PROTEIN"/>
    <property type="match status" value="1"/>
</dbReference>
<reference evidence="16" key="2">
    <citation type="submission" date="2020-11" db="EMBL/GenBank/DDBJ databases">
        <authorList>
            <person name="McCartney M.A."/>
            <person name="Auch B."/>
            <person name="Kono T."/>
            <person name="Mallez S."/>
            <person name="Becker A."/>
            <person name="Gohl D.M."/>
            <person name="Silverstein K.A.T."/>
            <person name="Koren S."/>
            <person name="Bechman K.B."/>
            <person name="Herman A."/>
            <person name="Abrahante J.E."/>
            <person name="Garbe J."/>
        </authorList>
    </citation>
    <scope>NUCLEOTIDE SEQUENCE</scope>
    <source>
        <strain evidence="16">Duluth1</strain>
        <tissue evidence="16">Whole animal</tissue>
    </source>
</reference>
<keyword evidence="4 14" id="KW-0812">Transmembrane</keyword>
<reference evidence="16" key="1">
    <citation type="journal article" date="2019" name="bioRxiv">
        <title>The Genome of the Zebra Mussel, Dreissena polymorpha: A Resource for Invasive Species Research.</title>
        <authorList>
            <person name="McCartney M.A."/>
            <person name="Auch B."/>
            <person name="Kono T."/>
            <person name="Mallez S."/>
            <person name="Zhang Y."/>
            <person name="Obille A."/>
            <person name="Becker A."/>
            <person name="Abrahante J.E."/>
            <person name="Garbe J."/>
            <person name="Badalamenti J.P."/>
            <person name="Herman A."/>
            <person name="Mangelson H."/>
            <person name="Liachko I."/>
            <person name="Sullivan S."/>
            <person name="Sone E.D."/>
            <person name="Koren S."/>
            <person name="Silverstein K.A.T."/>
            <person name="Beckman K.B."/>
            <person name="Gohl D.M."/>
        </authorList>
    </citation>
    <scope>NUCLEOTIDE SEQUENCE</scope>
    <source>
        <strain evidence="16">Duluth1</strain>
        <tissue evidence="16">Whole animal</tissue>
    </source>
</reference>
<feature type="transmembrane region" description="Helical" evidence="14">
    <location>
        <begin position="944"/>
        <end position="966"/>
    </location>
</feature>
<keyword evidence="3" id="KW-0716">Sensory transduction</keyword>
<feature type="repeat" description="ANK" evidence="12">
    <location>
        <begin position="592"/>
        <end position="624"/>
    </location>
</feature>
<dbReference type="SMART" id="SM00248">
    <property type="entry name" value="ANK"/>
    <property type="match status" value="14"/>
</dbReference>
<accession>A0A9D4HDP8</accession>
<dbReference type="SUPFAM" id="SSF48403">
    <property type="entry name" value="Ankyrin repeat"/>
    <property type="match status" value="2"/>
</dbReference>
<feature type="transmembrane region" description="Helical" evidence="14">
    <location>
        <begin position="766"/>
        <end position="787"/>
    </location>
</feature>
<dbReference type="InterPro" id="IPR052076">
    <property type="entry name" value="TRP_cation_channel"/>
</dbReference>
<name>A0A9D4HDP8_DREPO</name>
<feature type="transmembrane region" description="Helical" evidence="14">
    <location>
        <begin position="904"/>
        <end position="924"/>
    </location>
</feature>
<feature type="repeat" description="ANK" evidence="12">
    <location>
        <begin position="284"/>
        <end position="316"/>
    </location>
</feature>
<evidence type="ECO:0000256" key="1">
    <source>
        <dbReference type="ARBA" id="ARBA00004141"/>
    </source>
</evidence>
<evidence type="ECO:0000256" key="10">
    <source>
        <dbReference type="ARBA" id="ARBA00023180"/>
    </source>
</evidence>
<evidence type="ECO:0000256" key="14">
    <source>
        <dbReference type="SAM" id="Phobius"/>
    </source>
</evidence>
<feature type="repeat" description="ANK" evidence="12">
    <location>
        <begin position="210"/>
        <end position="235"/>
    </location>
</feature>
<feature type="compositionally biased region" description="Basic residues" evidence="13">
    <location>
        <begin position="1"/>
        <end position="12"/>
    </location>
</feature>
<evidence type="ECO:0000256" key="2">
    <source>
        <dbReference type="ARBA" id="ARBA00022448"/>
    </source>
</evidence>
<keyword evidence="6 14" id="KW-1133">Transmembrane helix</keyword>
<evidence type="ECO:0000313" key="16">
    <source>
        <dbReference type="EMBL" id="KAH3831506.1"/>
    </source>
</evidence>
<dbReference type="EMBL" id="JAIWYP010000004">
    <property type="protein sequence ID" value="KAH3831506.1"/>
    <property type="molecule type" value="Genomic_DNA"/>
</dbReference>
<dbReference type="InterPro" id="IPR002110">
    <property type="entry name" value="Ankyrin_rpt"/>
</dbReference>
<dbReference type="Gene3D" id="1.25.40.20">
    <property type="entry name" value="Ankyrin repeat-containing domain"/>
    <property type="match status" value="4"/>
</dbReference>
<evidence type="ECO:0000256" key="3">
    <source>
        <dbReference type="ARBA" id="ARBA00022606"/>
    </source>
</evidence>
<dbReference type="PROSITE" id="PS50088">
    <property type="entry name" value="ANK_REPEAT"/>
    <property type="match status" value="11"/>
</dbReference>
<dbReference type="InterPro" id="IPR005821">
    <property type="entry name" value="Ion_trans_dom"/>
</dbReference>
<evidence type="ECO:0000256" key="8">
    <source>
        <dbReference type="ARBA" id="ARBA00023065"/>
    </source>
</evidence>
<protein>
    <recommendedName>
        <fullName evidence="15">Ion transport domain-containing protein</fullName>
    </recommendedName>
</protein>
<feature type="repeat" description="ANK" evidence="12">
    <location>
        <begin position="143"/>
        <end position="175"/>
    </location>
</feature>
<dbReference type="PROSITE" id="PS50297">
    <property type="entry name" value="ANK_REP_REGION"/>
    <property type="match status" value="10"/>
</dbReference>
<evidence type="ECO:0000256" key="5">
    <source>
        <dbReference type="ARBA" id="ARBA00022737"/>
    </source>
</evidence>
<feature type="transmembrane region" description="Helical" evidence="14">
    <location>
        <begin position="1016"/>
        <end position="1039"/>
    </location>
</feature>
<dbReference type="PANTHER" id="PTHR47143">
    <property type="entry name" value="TRANSIENT RECEPTOR POTENTIAL CATION CHANNEL PROTEIN PAINLESS"/>
    <property type="match status" value="1"/>
</dbReference>
<evidence type="ECO:0000256" key="4">
    <source>
        <dbReference type="ARBA" id="ARBA00022692"/>
    </source>
</evidence>
<keyword evidence="11" id="KW-0407">Ion channel</keyword>
<feature type="region of interest" description="Disordered" evidence="13">
    <location>
        <begin position="1"/>
        <end position="25"/>
    </location>
</feature>
<feature type="repeat" description="ANK" evidence="12">
    <location>
        <begin position="110"/>
        <end position="142"/>
    </location>
</feature>
<keyword evidence="8" id="KW-0406">Ion transport</keyword>
<proteinExistence type="predicted"/>
<feature type="region of interest" description="Disordered" evidence="13">
    <location>
        <begin position="39"/>
        <end position="60"/>
    </location>
</feature>
<feature type="repeat" description="ANK" evidence="12">
    <location>
        <begin position="355"/>
        <end position="387"/>
    </location>
</feature>
<evidence type="ECO:0000256" key="11">
    <source>
        <dbReference type="ARBA" id="ARBA00023303"/>
    </source>
</evidence>
<dbReference type="PRINTS" id="PR01415">
    <property type="entry name" value="ANKYRIN"/>
</dbReference>